<proteinExistence type="inferred from homology"/>
<evidence type="ECO:0000256" key="3">
    <source>
        <dbReference type="ARBA" id="ARBA00022448"/>
    </source>
</evidence>
<dbReference type="GO" id="GO:0016020">
    <property type="term" value="C:membrane"/>
    <property type="evidence" value="ECO:0007669"/>
    <property type="project" value="UniProtKB-SubCell"/>
</dbReference>
<evidence type="ECO:0000256" key="1">
    <source>
        <dbReference type="ARBA" id="ARBA00004370"/>
    </source>
</evidence>
<dbReference type="NCBIfam" id="TIGR01145">
    <property type="entry name" value="ATP_synt_delta"/>
    <property type="match status" value="1"/>
</dbReference>
<dbReference type="InterPro" id="IPR026015">
    <property type="entry name" value="ATP_synth_OSCP/delta_N_sf"/>
</dbReference>
<geneLocation type="chloroplast" evidence="8"/>
<keyword evidence="8" id="KW-0150">Chloroplast</keyword>
<dbReference type="GeneID" id="33366783"/>
<organism evidence="8">
    <name type="scientific">Compsopogon caeruleus</name>
    <dbReference type="NCBI Taxonomy" id="31354"/>
    <lineage>
        <taxon>Eukaryota</taxon>
        <taxon>Rhodophyta</taxon>
        <taxon>Compsopogonophyceae</taxon>
        <taxon>Compsopogonales</taxon>
        <taxon>Compsopogonaceae</taxon>
        <taxon>Compsopogon</taxon>
    </lineage>
</organism>
<evidence type="ECO:0000256" key="2">
    <source>
        <dbReference type="ARBA" id="ARBA00007046"/>
    </source>
</evidence>
<keyword evidence="3" id="KW-0813">Transport</keyword>
<dbReference type="Gene3D" id="1.10.520.20">
    <property type="entry name" value="N-terminal domain of the delta subunit of the F1F0-ATP synthase"/>
    <property type="match status" value="1"/>
</dbReference>
<sequence length="95" mass="11125">MEVYEKEASLILDILNNSNDLELLISNPLISATIKKNTLSKVFSNDLSSLFLNFLMVLVDRGRINILRVILEKFLELGLYLDRYDLLIHYKFKIY</sequence>
<name>A0A1Z1XB76_9RHOD</name>
<evidence type="ECO:0000256" key="4">
    <source>
        <dbReference type="ARBA" id="ARBA00022781"/>
    </source>
</evidence>
<protein>
    <submittedName>
        <fullName evidence="8">ATP synthase CF1 delta subunit</fullName>
    </submittedName>
</protein>
<evidence type="ECO:0000256" key="6">
    <source>
        <dbReference type="ARBA" id="ARBA00023136"/>
    </source>
</evidence>
<accession>A0A1Z1XB76</accession>
<comment type="similarity">
    <text evidence="2">Belongs to the ATPase delta chain family.</text>
</comment>
<dbReference type="EMBL" id="KY083067">
    <property type="protein sequence ID" value="ARX96110.1"/>
    <property type="molecule type" value="Genomic_DNA"/>
</dbReference>
<dbReference type="SUPFAM" id="SSF47928">
    <property type="entry name" value="N-terminal domain of the delta subunit of the F1F0-ATP synthase"/>
    <property type="match status" value="1"/>
</dbReference>
<dbReference type="GO" id="GO:0046933">
    <property type="term" value="F:proton-transporting ATP synthase activity, rotational mechanism"/>
    <property type="evidence" value="ECO:0007669"/>
    <property type="project" value="InterPro"/>
</dbReference>
<gene>
    <name evidence="8" type="primary">atpD</name>
</gene>
<dbReference type="AlphaFoldDB" id="A0A1Z1XB76"/>
<evidence type="ECO:0000256" key="5">
    <source>
        <dbReference type="ARBA" id="ARBA00023065"/>
    </source>
</evidence>
<dbReference type="InterPro" id="IPR000711">
    <property type="entry name" value="ATPase_OSCP/dsu"/>
</dbReference>
<reference evidence="8" key="1">
    <citation type="submission" date="2016-11" db="EMBL/GenBank/DDBJ databases">
        <title>Chloroplast genome of compsopogon caeruleus.</title>
        <authorList>
            <person name="Nan F."/>
        </authorList>
    </citation>
    <scope>NUCLEOTIDE SEQUENCE</scope>
</reference>
<keyword evidence="5" id="KW-0406">Ion transport</keyword>
<dbReference type="RefSeq" id="YP_009402761.1">
    <property type="nucleotide sequence ID" value="NC_035350.1"/>
</dbReference>
<evidence type="ECO:0000256" key="7">
    <source>
        <dbReference type="ARBA" id="ARBA00023310"/>
    </source>
</evidence>
<comment type="subcellular location">
    <subcellularLocation>
        <location evidence="1">Membrane</location>
    </subcellularLocation>
</comment>
<keyword evidence="7" id="KW-0066">ATP synthesis</keyword>
<keyword evidence="6" id="KW-0472">Membrane</keyword>
<keyword evidence="8" id="KW-0934">Plastid</keyword>
<dbReference type="Pfam" id="PF00213">
    <property type="entry name" value="OSCP"/>
    <property type="match status" value="1"/>
</dbReference>
<keyword evidence="4" id="KW-0375">Hydrogen ion transport</keyword>
<evidence type="ECO:0000313" key="8">
    <source>
        <dbReference type="EMBL" id="ARX96110.1"/>
    </source>
</evidence>